<feature type="transmembrane region" description="Helical" evidence="6">
    <location>
        <begin position="148"/>
        <end position="170"/>
    </location>
</feature>
<keyword evidence="2" id="KW-1003">Cell membrane</keyword>
<dbReference type="Pfam" id="PF01943">
    <property type="entry name" value="Polysacc_synt"/>
    <property type="match status" value="1"/>
</dbReference>
<evidence type="ECO:0000256" key="3">
    <source>
        <dbReference type="ARBA" id="ARBA00022692"/>
    </source>
</evidence>
<dbReference type="CDD" id="cd13128">
    <property type="entry name" value="MATE_Wzx_like"/>
    <property type="match status" value="1"/>
</dbReference>
<keyword evidence="4 6" id="KW-1133">Transmembrane helix</keyword>
<dbReference type="InterPro" id="IPR002797">
    <property type="entry name" value="Polysacc_synth"/>
</dbReference>
<feature type="transmembrane region" description="Helical" evidence="6">
    <location>
        <begin position="45"/>
        <end position="63"/>
    </location>
</feature>
<feature type="transmembrane region" description="Helical" evidence="6">
    <location>
        <begin position="366"/>
        <end position="386"/>
    </location>
</feature>
<feature type="transmembrane region" description="Helical" evidence="6">
    <location>
        <begin position="335"/>
        <end position="359"/>
    </location>
</feature>
<reference evidence="7 8" key="1">
    <citation type="submission" date="2015-10" db="EMBL/GenBank/DDBJ databases">
        <title>Chryseobacterium aquaticum genome.</title>
        <authorList>
            <person name="Newman J.D."/>
            <person name="Ferguson M.B."/>
            <person name="Miller J.R."/>
        </authorList>
    </citation>
    <scope>NUCLEOTIDE SEQUENCE [LARGE SCALE GENOMIC DNA]</scope>
    <source>
        <strain evidence="7 8">KCTC 12483</strain>
    </source>
</reference>
<feature type="transmembrane region" description="Helical" evidence="6">
    <location>
        <begin position="297"/>
        <end position="323"/>
    </location>
</feature>
<evidence type="ECO:0008006" key="9">
    <source>
        <dbReference type="Google" id="ProtNLM"/>
    </source>
</evidence>
<protein>
    <recommendedName>
        <fullName evidence="9">Polysaccharide biosynthesis protein C-terminal domain-containing protein</fullName>
    </recommendedName>
</protein>
<sequence>MLSAKLKEYKTVGSNFAYLSVLNFVTIILPLVTFPYLVEKLGIEMFGLLAFSTSIITYFQILTDYGFNLTATKHISQNRNNVRKISEIVSSVYIIKLLLIVISFIVLLLLINVIPKLENHKLLYILTFGSVVGQSIFPVWYYQGIEKMKIITILNIFAKVLFTILIFVFIKRKSDYFLVPLFNSLGFLIIGITSSMLLYFKYKVIFYLPTKKELFFYLKDGWDIFFSNISVTLYTTSILTILGIFSNNIIVGYYSIADKIVQIIRSIMQPVSQSLFPYLASKALTKKKEVLFLNKKMLLYGGLGMSAVCILLYLLSDVIIFLITKDYSSESAQVLKILSPIPLLILFANIFALFTMIVFQRHKQYSSIIVSAGIISIPLSCVLIPIYHHIGAAITVLLIEIYVTVRYVLYVQNSDLKLFK</sequence>
<dbReference type="PANTHER" id="PTHR30250">
    <property type="entry name" value="PST FAMILY PREDICTED COLANIC ACID TRANSPORTER"/>
    <property type="match status" value="1"/>
</dbReference>
<dbReference type="EMBL" id="LLYZ01000001">
    <property type="protein sequence ID" value="KQK27514.1"/>
    <property type="molecule type" value="Genomic_DNA"/>
</dbReference>
<gene>
    <name evidence="7" type="ORF">AR438_00235</name>
</gene>
<feature type="transmembrane region" description="Helical" evidence="6">
    <location>
        <begin position="392"/>
        <end position="411"/>
    </location>
</feature>
<dbReference type="RefSeq" id="WP_056010489.1">
    <property type="nucleotide sequence ID" value="NZ_LLYZ01000001.1"/>
</dbReference>
<dbReference type="Proteomes" id="UP000051682">
    <property type="component" value="Unassembled WGS sequence"/>
</dbReference>
<accession>A0A0Q3SPY7</accession>
<feature type="transmembrane region" description="Helical" evidence="6">
    <location>
        <begin position="224"/>
        <end position="245"/>
    </location>
</feature>
<dbReference type="AlphaFoldDB" id="A0A0Q3SPY7"/>
<feature type="transmembrane region" description="Helical" evidence="6">
    <location>
        <begin position="88"/>
        <end position="110"/>
    </location>
</feature>
<evidence type="ECO:0000313" key="8">
    <source>
        <dbReference type="Proteomes" id="UP000051682"/>
    </source>
</evidence>
<dbReference type="OrthoDB" id="9815702at2"/>
<dbReference type="STRING" id="452084.AR438_00235"/>
<organism evidence="7 8">
    <name type="scientific">Chryseobacterium aquaticum</name>
    <dbReference type="NCBI Taxonomy" id="452084"/>
    <lineage>
        <taxon>Bacteria</taxon>
        <taxon>Pseudomonadati</taxon>
        <taxon>Bacteroidota</taxon>
        <taxon>Flavobacteriia</taxon>
        <taxon>Flavobacteriales</taxon>
        <taxon>Weeksellaceae</taxon>
        <taxon>Chryseobacterium group</taxon>
        <taxon>Chryseobacterium</taxon>
    </lineage>
</organism>
<feature type="transmembrane region" description="Helical" evidence="6">
    <location>
        <begin position="16"/>
        <end position="38"/>
    </location>
</feature>
<dbReference type="GO" id="GO:0005886">
    <property type="term" value="C:plasma membrane"/>
    <property type="evidence" value="ECO:0007669"/>
    <property type="project" value="UniProtKB-SubCell"/>
</dbReference>
<evidence type="ECO:0000256" key="1">
    <source>
        <dbReference type="ARBA" id="ARBA00004651"/>
    </source>
</evidence>
<dbReference type="PANTHER" id="PTHR30250:SF11">
    <property type="entry name" value="O-ANTIGEN TRANSPORTER-RELATED"/>
    <property type="match status" value="1"/>
</dbReference>
<proteinExistence type="predicted"/>
<comment type="subcellular location">
    <subcellularLocation>
        <location evidence="1">Cell membrane</location>
        <topology evidence="1">Multi-pass membrane protein</topology>
    </subcellularLocation>
</comment>
<keyword evidence="5 6" id="KW-0472">Membrane</keyword>
<evidence type="ECO:0000256" key="4">
    <source>
        <dbReference type="ARBA" id="ARBA00022989"/>
    </source>
</evidence>
<keyword evidence="8" id="KW-1185">Reference proteome</keyword>
<evidence type="ECO:0000313" key="7">
    <source>
        <dbReference type="EMBL" id="KQK27514.1"/>
    </source>
</evidence>
<comment type="caution">
    <text evidence="7">The sequence shown here is derived from an EMBL/GenBank/DDBJ whole genome shotgun (WGS) entry which is preliminary data.</text>
</comment>
<name>A0A0Q3SPY7_9FLAO</name>
<evidence type="ECO:0000256" key="6">
    <source>
        <dbReference type="SAM" id="Phobius"/>
    </source>
</evidence>
<dbReference type="InterPro" id="IPR050833">
    <property type="entry name" value="Poly_Biosynth_Transport"/>
</dbReference>
<evidence type="ECO:0000256" key="2">
    <source>
        <dbReference type="ARBA" id="ARBA00022475"/>
    </source>
</evidence>
<evidence type="ECO:0000256" key="5">
    <source>
        <dbReference type="ARBA" id="ARBA00023136"/>
    </source>
</evidence>
<feature type="transmembrane region" description="Helical" evidence="6">
    <location>
        <begin position="177"/>
        <end position="200"/>
    </location>
</feature>
<keyword evidence="3 6" id="KW-0812">Transmembrane</keyword>